<gene>
    <name evidence="1" type="ORF">MLD38_025647</name>
</gene>
<keyword evidence="2" id="KW-1185">Reference proteome</keyword>
<comment type="caution">
    <text evidence="1">The sequence shown here is derived from an EMBL/GenBank/DDBJ whole genome shotgun (WGS) entry which is preliminary data.</text>
</comment>
<sequence length="87" mass="10087">MATAPSLRPEIGPCHCLHREGAAPIEEVRSLLHVFIEIFLCEFRERDLISLTRRTEETTSHPTLAELHRFLLMMEFGCNLLRMVQQP</sequence>
<evidence type="ECO:0000313" key="2">
    <source>
        <dbReference type="Proteomes" id="UP001057402"/>
    </source>
</evidence>
<organism evidence="1 2">
    <name type="scientific">Melastoma candidum</name>
    <dbReference type="NCBI Taxonomy" id="119954"/>
    <lineage>
        <taxon>Eukaryota</taxon>
        <taxon>Viridiplantae</taxon>
        <taxon>Streptophyta</taxon>
        <taxon>Embryophyta</taxon>
        <taxon>Tracheophyta</taxon>
        <taxon>Spermatophyta</taxon>
        <taxon>Magnoliopsida</taxon>
        <taxon>eudicotyledons</taxon>
        <taxon>Gunneridae</taxon>
        <taxon>Pentapetalae</taxon>
        <taxon>rosids</taxon>
        <taxon>malvids</taxon>
        <taxon>Myrtales</taxon>
        <taxon>Melastomataceae</taxon>
        <taxon>Melastomatoideae</taxon>
        <taxon>Melastomateae</taxon>
        <taxon>Melastoma</taxon>
    </lineage>
</organism>
<accession>A0ACB9P167</accession>
<proteinExistence type="predicted"/>
<dbReference type="EMBL" id="CM042886">
    <property type="protein sequence ID" value="KAI4340846.1"/>
    <property type="molecule type" value="Genomic_DNA"/>
</dbReference>
<reference evidence="2" key="1">
    <citation type="journal article" date="2023" name="Front. Plant Sci.">
        <title>Chromosomal-level genome assembly of Melastoma candidum provides insights into trichome evolution.</title>
        <authorList>
            <person name="Zhong Y."/>
            <person name="Wu W."/>
            <person name="Sun C."/>
            <person name="Zou P."/>
            <person name="Liu Y."/>
            <person name="Dai S."/>
            <person name="Zhou R."/>
        </authorList>
    </citation>
    <scope>NUCLEOTIDE SEQUENCE [LARGE SCALE GENOMIC DNA]</scope>
</reference>
<evidence type="ECO:0000313" key="1">
    <source>
        <dbReference type="EMBL" id="KAI4340846.1"/>
    </source>
</evidence>
<protein>
    <submittedName>
        <fullName evidence="1">Uncharacterized protein</fullName>
    </submittedName>
</protein>
<name>A0ACB9P167_9MYRT</name>
<dbReference type="Proteomes" id="UP001057402">
    <property type="component" value="Chromosome 7"/>
</dbReference>